<dbReference type="OrthoDB" id="1048241at2"/>
<feature type="transmembrane region" description="Helical" evidence="1">
    <location>
        <begin position="48"/>
        <end position="68"/>
    </location>
</feature>
<keyword evidence="1" id="KW-0472">Membrane</keyword>
<feature type="transmembrane region" description="Helical" evidence="1">
    <location>
        <begin position="24"/>
        <end position="42"/>
    </location>
</feature>
<evidence type="ECO:0000256" key="1">
    <source>
        <dbReference type="SAM" id="Phobius"/>
    </source>
</evidence>
<dbReference type="Proteomes" id="UP000199226">
    <property type="component" value="Unassembled WGS sequence"/>
</dbReference>
<gene>
    <name evidence="2" type="ORF">SAMN05421813_10362</name>
</gene>
<proteinExistence type="predicted"/>
<accession>A0A1G9NJB8</accession>
<keyword evidence="3" id="KW-1185">Reference proteome</keyword>
<sequence length="102" mass="11239">MIRKFSIYKGLQKPLVYKGFKGKFIAWGIGSLALGLVSGGLLGALTNMYLGGIVTILSIAGGLSYTFFQQKNGLHSKTRHKVVFIHLIHLKINYANTSKDRI</sequence>
<organism evidence="2 3">
    <name type="scientific">Daejeonella rubra</name>
    <dbReference type="NCBI Taxonomy" id="990371"/>
    <lineage>
        <taxon>Bacteria</taxon>
        <taxon>Pseudomonadati</taxon>
        <taxon>Bacteroidota</taxon>
        <taxon>Sphingobacteriia</taxon>
        <taxon>Sphingobacteriales</taxon>
        <taxon>Sphingobacteriaceae</taxon>
        <taxon>Daejeonella</taxon>
    </lineage>
</organism>
<dbReference type="EMBL" id="FNHH01000003">
    <property type="protein sequence ID" value="SDL86672.1"/>
    <property type="molecule type" value="Genomic_DNA"/>
</dbReference>
<name>A0A1G9NJB8_9SPHI</name>
<evidence type="ECO:0000313" key="2">
    <source>
        <dbReference type="EMBL" id="SDL86672.1"/>
    </source>
</evidence>
<dbReference type="RefSeq" id="WP_090699631.1">
    <property type="nucleotide sequence ID" value="NZ_FNHH01000003.1"/>
</dbReference>
<protein>
    <recommendedName>
        <fullName evidence="4">DUF4133 domain-containing protein</fullName>
    </recommendedName>
</protein>
<dbReference type="STRING" id="990371.SAMN05421813_10362"/>
<keyword evidence="1" id="KW-1133">Transmembrane helix</keyword>
<evidence type="ECO:0000313" key="3">
    <source>
        <dbReference type="Proteomes" id="UP000199226"/>
    </source>
</evidence>
<evidence type="ECO:0008006" key="4">
    <source>
        <dbReference type="Google" id="ProtNLM"/>
    </source>
</evidence>
<keyword evidence="1" id="KW-0812">Transmembrane</keyword>
<dbReference type="AlphaFoldDB" id="A0A1G9NJB8"/>
<reference evidence="3" key="1">
    <citation type="submission" date="2016-10" db="EMBL/GenBank/DDBJ databases">
        <authorList>
            <person name="Varghese N."/>
            <person name="Submissions S."/>
        </authorList>
    </citation>
    <scope>NUCLEOTIDE SEQUENCE [LARGE SCALE GENOMIC DNA]</scope>
    <source>
        <strain evidence="3">DSM 24536</strain>
    </source>
</reference>